<dbReference type="InterPro" id="IPR050808">
    <property type="entry name" value="Phage_Integrase"/>
</dbReference>
<comment type="caution">
    <text evidence="8">The sequence shown here is derived from an EMBL/GenBank/DDBJ whole genome shotgun (WGS) entry which is preliminary data.</text>
</comment>
<accession>A0A368VFS4</accession>
<evidence type="ECO:0000256" key="4">
    <source>
        <dbReference type="ARBA" id="ARBA00023172"/>
    </source>
</evidence>
<proteinExistence type="inferred from homology"/>
<evidence type="ECO:0000256" key="2">
    <source>
        <dbReference type="ARBA" id="ARBA00022908"/>
    </source>
</evidence>
<dbReference type="Gene3D" id="1.10.443.10">
    <property type="entry name" value="Intergrase catalytic core"/>
    <property type="match status" value="1"/>
</dbReference>
<gene>
    <name evidence="8" type="ORF">DET51_101198</name>
    <name evidence="7" type="ORF">DET64_101199</name>
</gene>
<dbReference type="InterPro" id="IPR053876">
    <property type="entry name" value="Phage_int_M"/>
</dbReference>
<dbReference type="GO" id="GO:0006310">
    <property type="term" value="P:DNA recombination"/>
    <property type="evidence" value="ECO:0007669"/>
    <property type="project" value="UniProtKB-KW"/>
</dbReference>
<dbReference type="Pfam" id="PF00589">
    <property type="entry name" value="Phage_integrase"/>
    <property type="match status" value="1"/>
</dbReference>
<dbReference type="Gene3D" id="1.10.150.130">
    <property type="match status" value="1"/>
</dbReference>
<evidence type="ECO:0000256" key="5">
    <source>
        <dbReference type="SAM" id="MobiDB-lite"/>
    </source>
</evidence>
<dbReference type="InterPro" id="IPR025166">
    <property type="entry name" value="Integrase_DNA_bind_dom"/>
</dbReference>
<dbReference type="Proteomes" id="UP000252795">
    <property type="component" value="Unassembled WGS sequence"/>
</dbReference>
<comment type="similarity">
    <text evidence="1">Belongs to the 'phage' integrase family.</text>
</comment>
<reference evidence="8 9" key="1">
    <citation type="submission" date="2018-07" db="EMBL/GenBank/DDBJ databases">
        <title>Freshwater and sediment microbial communities from various areas in North America, analyzing microbe dynamics in response to fracking.</title>
        <authorList>
            <person name="Lamendella R."/>
        </authorList>
    </citation>
    <scope>NUCLEOTIDE SEQUENCE [LARGE SCALE GENOMIC DNA]</scope>
    <source>
        <strain evidence="8 9">114E</strain>
        <strain evidence="7 10">114E_o</strain>
    </source>
</reference>
<dbReference type="AlphaFoldDB" id="A0A368VFS4"/>
<dbReference type="Gene3D" id="3.30.160.390">
    <property type="entry name" value="Integrase, DNA-binding domain"/>
    <property type="match status" value="1"/>
</dbReference>
<evidence type="ECO:0000259" key="6">
    <source>
        <dbReference type="PROSITE" id="PS51898"/>
    </source>
</evidence>
<dbReference type="Pfam" id="PF13356">
    <property type="entry name" value="Arm-DNA-bind_3"/>
    <property type="match status" value="1"/>
</dbReference>
<dbReference type="GO" id="GO:0003677">
    <property type="term" value="F:DNA binding"/>
    <property type="evidence" value="ECO:0007669"/>
    <property type="project" value="UniProtKB-KW"/>
</dbReference>
<keyword evidence="3" id="KW-0238">DNA-binding</keyword>
<keyword evidence="10" id="KW-1185">Reference proteome</keyword>
<dbReference type="InterPro" id="IPR011010">
    <property type="entry name" value="DNA_brk_join_enz"/>
</dbReference>
<evidence type="ECO:0000313" key="9">
    <source>
        <dbReference type="Proteomes" id="UP000252795"/>
    </source>
</evidence>
<sequence>MKRSQIKRRPLADTVLDNLEPESKDYREKDSPGLYFRVKSNGTKSWNLRYKRPNGKWAWLGLGSYPNVSGEAAREKAYALQKKAASGVDLKEYSEGKRSKPLFREVAEDWYRRKSGDDLAPKTLRLMRDALDNDILPILGDYKVDIVTRAQCTKVQSRIEERKAFEIAKKVRSWLNQIFKLAIAHGHREFNPAGELGEVARKAPPTKHHPFLLEPELPAFLNSLHRSNSTFNTRVGLWMLLLTASRPGMVRHAEWPEIDLDEALWTIPGTKMKKDLDIVISLPTQLVRWLELLSDVTGHCRWLFPGSRDPRRPISHTSFNMALNLMGYKGKLVGHGARHTASTLLRDHGWRKDFVERQLAHVEGGVSGVYNKAEYLRQRRQMMQWYADYLHALADGTAQEKQDDFSVRILR</sequence>
<evidence type="ECO:0000256" key="1">
    <source>
        <dbReference type="ARBA" id="ARBA00008857"/>
    </source>
</evidence>
<dbReference type="SUPFAM" id="SSF56349">
    <property type="entry name" value="DNA breaking-rejoining enzymes"/>
    <property type="match status" value="1"/>
</dbReference>
<name>A0A368VFS4_MARNT</name>
<dbReference type="EMBL" id="QNSA01000001">
    <property type="protein sequence ID" value="RBP77015.1"/>
    <property type="molecule type" value="Genomic_DNA"/>
</dbReference>
<dbReference type="Proteomes" id="UP000253065">
    <property type="component" value="Unassembled WGS sequence"/>
</dbReference>
<evidence type="ECO:0000256" key="3">
    <source>
        <dbReference type="ARBA" id="ARBA00023125"/>
    </source>
</evidence>
<dbReference type="InterPro" id="IPR002104">
    <property type="entry name" value="Integrase_catalytic"/>
</dbReference>
<dbReference type="PANTHER" id="PTHR30629:SF2">
    <property type="entry name" value="PROPHAGE INTEGRASE INTS-RELATED"/>
    <property type="match status" value="1"/>
</dbReference>
<feature type="region of interest" description="Disordered" evidence="5">
    <location>
        <begin position="1"/>
        <end position="31"/>
    </location>
</feature>
<dbReference type="InterPro" id="IPR013762">
    <property type="entry name" value="Integrase-like_cat_sf"/>
</dbReference>
<dbReference type="EMBL" id="QPJB01000001">
    <property type="protein sequence ID" value="RCW37861.1"/>
    <property type="molecule type" value="Genomic_DNA"/>
</dbReference>
<dbReference type="PROSITE" id="PS51898">
    <property type="entry name" value="TYR_RECOMBINASE"/>
    <property type="match status" value="1"/>
</dbReference>
<organism evidence="8 9">
    <name type="scientific">Marinobacter nauticus</name>
    <name type="common">Marinobacter hydrocarbonoclasticus</name>
    <name type="synonym">Marinobacter aquaeolei</name>
    <dbReference type="NCBI Taxonomy" id="2743"/>
    <lineage>
        <taxon>Bacteria</taxon>
        <taxon>Pseudomonadati</taxon>
        <taxon>Pseudomonadota</taxon>
        <taxon>Gammaproteobacteria</taxon>
        <taxon>Pseudomonadales</taxon>
        <taxon>Marinobacteraceae</taxon>
        <taxon>Marinobacter</taxon>
    </lineage>
</organism>
<evidence type="ECO:0000313" key="8">
    <source>
        <dbReference type="EMBL" id="RCW37861.1"/>
    </source>
</evidence>
<keyword evidence="2" id="KW-0229">DNA integration</keyword>
<feature type="domain" description="Tyr recombinase" evidence="6">
    <location>
        <begin position="207"/>
        <end position="383"/>
    </location>
</feature>
<keyword evidence="4" id="KW-0233">DNA recombination</keyword>
<dbReference type="InterPro" id="IPR010998">
    <property type="entry name" value="Integrase_recombinase_N"/>
</dbReference>
<feature type="compositionally biased region" description="Basic and acidic residues" evidence="5">
    <location>
        <begin position="21"/>
        <end position="31"/>
    </location>
</feature>
<dbReference type="CDD" id="cd00801">
    <property type="entry name" value="INT_P4_C"/>
    <property type="match status" value="1"/>
</dbReference>
<evidence type="ECO:0000313" key="7">
    <source>
        <dbReference type="EMBL" id="RBP77015.1"/>
    </source>
</evidence>
<dbReference type="InterPro" id="IPR038488">
    <property type="entry name" value="Integrase_DNA-bd_sf"/>
</dbReference>
<evidence type="ECO:0000313" key="10">
    <source>
        <dbReference type="Proteomes" id="UP000253065"/>
    </source>
</evidence>
<dbReference type="GO" id="GO:0015074">
    <property type="term" value="P:DNA integration"/>
    <property type="evidence" value="ECO:0007669"/>
    <property type="project" value="UniProtKB-KW"/>
</dbReference>
<dbReference type="RefSeq" id="WP_113878927.1">
    <property type="nucleotide sequence ID" value="NZ_QNSA01000001.1"/>
</dbReference>
<dbReference type="Pfam" id="PF22022">
    <property type="entry name" value="Phage_int_M"/>
    <property type="match status" value="1"/>
</dbReference>
<dbReference type="PANTHER" id="PTHR30629">
    <property type="entry name" value="PROPHAGE INTEGRASE"/>
    <property type="match status" value="1"/>
</dbReference>
<protein>
    <submittedName>
        <fullName evidence="8">Integrase</fullName>
    </submittedName>
</protein>